<dbReference type="InterPro" id="IPR021827">
    <property type="entry name" value="Nup186/Nup192/Nup205"/>
</dbReference>
<dbReference type="FunFam" id="3.80.10.10:FF:000380">
    <property type="entry name" value="Putative inactive leucine-rich repeat receptor-like protein kinase"/>
    <property type="match status" value="1"/>
</dbReference>
<evidence type="ECO:0000259" key="9">
    <source>
        <dbReference type="PROSITE" id="PS50011"/>
    </source>
</evidence>
<sequence>MFPQYLISMKPSILQQIGCSNYYVLVFLSWLVFACCTHQLRSYETQLLLQMRKHLEYPLPLSNWENNNADFCNLFSSPQLTIKCENNSVTELRIMGDKPAKVSSEFRGFAIPNLTLTQGFSMDSFITTLVRLSSLKVVTLVSLGIWGQLPDKINRLYLLEALDMSSNFLFGSIPSQMSSMDKLRTLSFDQNYFNGSVPEWLDSWSNLTVLSLKNNRLNGEVPSAVARITTLIELVLSHNFLTGKMPDLSKLSTLQLLDLRENSLDSTLPPLPKGLVNVFLSKNSFSGSIPEQFVKLEQLQHLDLSNNHLTGTPPSLLFSLPNISYLNLSSNTLSGSLPEHLKCGEGLSLIDLSDNKMVGQLPNCLADERIVEISGNCFSTDARDQHSASYCKGVSKGEGRSRMREIALLAGIVVVVIIILLVGLMFFYKRHRTQHALVRHIAPKVKQDDRPISPDLLASTKILSEVENQSSPSYRVFTLPELKEATKNFDQSTFLGQGSFGKVYKGRLENGSFVAIRSLTLYRKCSIQNLKRRIDLLSKLRHPHLVALLGHCIDDGTQDDSTVHRLYLVQEFVPNGSFRSHLSEKVLKWPERLAVVIGAAKAIHFLHTGVIPPSLSNHLTTNSILIDEHGIAQLSDYGMSLIADETEKTDDDVHNFGFILLESLVGPITSSKGEAFLLNEMTSFSSQDGRRRIVEPIVLATSSQESLSIVISITNKCISDGSSGWPSFEDVLWNLQYAAQVQATADADPDSVRMKTEKGPSIEADYVVHIVEVKPWPPSQSLRRLGSVVIHWEHSDGSCGFTNQAVPGNGRIEFNECFGLRENGDACIEFNLYEPRWDKGLKGQLLASVVLDLGAYGVIEKGLSISTPIHCKRTYRNAAQPLLLLKIEPASSSLRESVSSLMSEEYAEEASSTTDHDHDHDQSSPNAASSALNQKIAVNGSAKVGHREQATESSSSMDLSSDIEWISRRIGSHSLQSSAVKEADKRLRSNHREEEGIVAAGKRDARIRISSEASRAVMNRNSGGGSSTSAEELLVDGRTNSPPLNKRVEEEGEEEEENFENEVRNIYQVERMVLENGVASSTRRNHHVTGSISSERKVCRMETRSLVSEGRIQQLENRIKILEGELSEAAALEVSLYSVVAEHGSSTSKVHSPARRLSRLYFNANKQNPKSGRESASESIVSGLVLAAKACGNDVPRLTFWLSNAIVLRAMISKSFGDSTIQIRNSGKKKSSAVARRGGEKENLVDALEKAQGWIFSRIIESLWWQCGGNGTRQQQGNFSVKLWKKAFKDACERICPVRGGGHDCGCLPILSKLIMEQLVARLDVAMFNAILRESDDEIPTNPLADPITDANVLPVPPGKPSFGAGAQLKNAIGNWSRWLTDLFGMDGDDKDEARSPKPFSLLNALSDLMMLPKDMLLTPSIRKEVCPTFGLPLLTWILNSFIPDDFCPDPVPAALLQALSTQDLEQDSIVNLPCEAAPIVFHPPSPATVLAGRSELNKSYTSDDELDQLNSPLKALTLRSSARTPICVRYQLLRQVWKE</sequence>
<evidence type="ECO:0000256" key="1">
    <source>
        <dbReference type="ARBA" id="ARBA00004370"/>
    </source>
</evidence>
<keyword evidence="6 8" id="KW-0472">Membrane</keyword>
<dbReference type="InterPro" id="IPR032675">
    <property type="entry name" value="LRR_dom_sf"/>
</dbReference>
<organism evidence="10">
    <name type="scientific">Salvia splendens</name>
    <name type="common">Scarlet sage</name>
    <dbReference type="NCBI Taxonomy" id="180675"/>
    <lineage>
        <taxon>Eukaryota</taxon>
        <taxon>Viridiplantae</taxon>
        <taxon>Streptophyta</taxon>
        <taxon>Embryophyta</taxon>
        <taxon>Tracheophyta</taxon>
        <taxon>Spermatophyta</taxon>
        <taxon>Magnoliopsida</taxon>
        <taxon>eudicotyledons</taxon>
        <taxon>Gunneridae</taxon>
        <taxon>Pentapetalae</taxon>
        <taxon>asterids</taxon>
        <taxon>lamiids</taxon>
        <taxon>Lamiales</taxon>
        <taxon>Lamiaceae</taxon>
        <taxon>Nepetoideae</taxon>
        <taxon>Mentheae</taxon>
        <taxon>Salviinae</taxon>
        <taxon>Salvia</taxon>
        <taxon>Salvia subgen. Calosphace</taxon>
        <taxon>core Calosphace</taxon>
    </lineage>
</organism>
<evidence type="ECO:0000256" key="6">
    <source>
        <dbReference type="ARBA" id="ARBA00023136"/>
    </source>
</evidence>
<feature type="region of interest" description="Disordered" evidence="7">
    <location>
        <begin position="1036"/>
        <end position="1060"/>
    </location>
</feature>
<evidence type="ECO:0000256" key="8">
    <source>
        <dbReference type="SAM" id="Phobius"/>
    </source>
</evidence>
<proteinExistence type="predicted"/>
<feature type="compositionally biased region" description="Low complexity" evidence="7">
    <location>
        <begin position="898"/>
        <end position="913"/>
    </location>
</feature>
<comment type="caution">
    <text evidence="10">The sequence shown here is derived from an EMBL/GenBank/DDBJ whole genome shotgun (WGS) entry which is preliminary data.</text>
</comment>
<dbReference type="GO" id="GO:0016020">
    <property type="term" value="C:membrane"/>
    <property type="evidence" value="ECO:0007669"/>
    <property type="project" value="UniProtKB-SubCell"/>
</dbReference>
<feature type="compositionally biased region" description="Acidic residues" evidence="7">
    <location>
        <begin position="1050"/>
        <end position="1060"/>
    </location>
</feature>
<feature type="transmembrane region" description="Helical" evidence="8">
    <location>
        <begin position="406"/>
        <end position="428"/>
    </location>
</feature>
<name>A0A8X8YV82_SALSN</name>
<keyword evidence="4" id="KW-0677">Repeat</keyword>
<dbReference type="PANTHER" id="PTHR31344:SF15">
    <property type="entry name" value="EEIG1_EHBP1 PROTEIN AMINO-TERMINAL DOMAIN PROTEIN"/>
    <property type="match status" value="1"/>
</dbReference>
<evidence type="ECO:0000256" key="3">
    <source>
        <dbReference type="ARBA" id="ARBA00022692"/>
    </source>
</evidence>
<dbReference type="InterPro" id="IPR000719">
    <property type="entry name" value="Prot_kinase_dom"/>
</dbReference>
<feature type="region of interest" description="Disordered" evidence="7">
    <location>
        <begin position="898"/>
        <end position="929"/>
    </location>
</feature>
<evidence type="ECO:0000256" key="4">
    <source>
        <dbReference type="ARBA" id="ARBA00022737"/>
    </source>
</evidence>
<dbReference type="PROSITE" id="PS50011">
    <property type="entry name" value="PROTEIN_KINASE_DOM"/>
    <property type="match status" value="1"/>
</dbReference>
<feature type="transmembrane region" description="Helical" evidence="8">
    <location>
        <begin position="20"/>
        <end position="40"/>
    </location>
</feature>
<dbReference type="FunFam" id="3.80.10.10:FF:000155">
    <property type="entry name" value="Putative inactive leucine-rich repeat receptor-like protein kinase"/>
    <property type="match status" value="1"/>
</dbReference>
<dbReference type="InterPro" id="IPR011009">
    <property type="entry name" value="Kinase-like_dom_sf"/>
</dbReference>
<dbReference type="PROSITE" id="PS51450">
    <property type="entry name" value="LRR"/>
    <property type="match status" value="1"/>
</dbReference>
<comment type="subcellular location">
    <subcellularLocation>
        <location evidence="1">Membrane</location>
    </subcellularLocation>
</comment>
<evidence type="ECO:0000256" key="2">
    <source>
        <dbReference type="ARBA" id="ARBA00022614"/>
    </source>
</evidence>
<reference evidence="10" key="1">
    <citation type="submission" date="2018-01" db="EMBL/GenBank/DDBJ databases">
        <authorList>
            <person name="Mao J.F."/>
        </authorList>
    </citation>
    <scope>NUCLEOTIDE SEQUENCE</scope>
    <source>
        <strain evidence="10">Huo1</strain>
        <tissue evidence="10">Leaf</tissue>
    </source>
</reference>
<evidence type="ECO:0000313" key="11">
    <source>
        <dbReference type="Proteomes" id="UP000298416"/>
    </source>
</evidence>
<dbReference type="GO" id="GO:0005524">
    <property type="term" value="F:ATP binding"/>
    <property type="evidence" value="ECO:0007669"/>
    <property type="project" value="InterPro"/>
</dbReference>
<dbReference type="Gene3D" id="3.30.200.20">
    <property type="entry name" value="Phosphorylase Kinase, domain 1"/>
    <property type="match status" value="1"/>
</dbReference>
<dbReference type="Gene3D" id="1.10.510.10">
    <property type="entry name" value="Transferase(Phosphotransferase) domain 1"/>
    <property type="match status" value="1"/>
</dbReference>
<dbReference type="FunFam" id="1.10.510.10:FF:000657">
    <property type="entry name" value="Putative inactive leucine-rich repeat receptor-like protein kinase"/>
    <property type="match status" value="1"/>
</dbReference>
<dbReference type="SUPFAM" id="SSF56112">
    <property type="entry name" value="Protein kinase-like (PK-like)"/>
    <property type="match status" value="1"/>
</dbReference>
<evidence type="ECO:0000256" key="5">
    <source>
        <dbReference type="ARBA" id="ARBA00022989"/>
    </source>
</evidence>
<evidence type="ECO:0000313" key="10">
    <source>
        <dbReference type="EMBL" id="KAG6382949.1"/>
    </source>
</evidence>
<dbReference type="PANTHER" id="PTHR31344">
    <property type="entry name" value="NUCLEAR PORE COMPLEX PROTEIN NUP205"/>
    <property type="match status" value="1"/>
</dbReference>
<dbReference type="SUPFAM" id="SSF52058">
    <property type="entry name" value="L domain-like"/>
    <property type="match status" value="1"/>
</dbReference>
<dbReference type="Pfam" id="PF07714">
    <property type="entry name" value="PK_Tyr_Ser-Thr"/>
    <property type="match status" value="1"/>
</dbReference>
<dbReference type="Proteomes" id="UP000298416">
    <property type="component" value="Unassembled WGS sequence"/>
</dbReference>
<dbReference type="PRINTS" id="PR00019">
    <property type="entry name" value="LEURICHRPT"/>
</dbReference>
<feature type="region of interest" description="Disordered" evidence="7">
    <location>
        <begin position="941"/>
        <end position="960"/>
    </location>
</feature>
<evidence type="ECO:0000256" key="7">
    <source>
        <dbReference type="SAM" id="MobiDB-lite"/>
    </source>
</evidence>
<protein>
    <recommendedName>
        <fullName evidence="9">Protein kinase domain-containing protein</fullName>
    </recommendedName>
</protein>
<accession>A0A8X8YV82</accession>
<dbReference type="Pfam" id="PF00560">
    <property type="entry name" value="LRR_1"/>
    <property type="match status" value="1"/>
</dbReference>
<dbReference type="GO" id="GO:0004672">
    <property type="term" value="F:protein kinase activity"/>
    <property type="evidence" value="ECO:0007669"/>
    <property type="project" value="InterPro"/>
</dbReference>
<keyword evidence="5 8" id="KW-1133">Transmembrane helix</keyword>
<feature type="domain" description="Protein kinase" evidence="9">
    <location>
        <begin position="489"/>
        <end position="738"/>
    </location>
</feature>
<keyword evidence="11" id="KW-1185">Reference proteome</keyword>
<dbReference type="Pfam" id="PF13855">
    <property type="entry name" value="LRR_8"/>
    <property type="match status" value="1"/>
</dbReference>
<gene>
    <name evidence="10" type="ORF">SASPL_157318</name>
</gene>
<dbReference type="Gene3D" id="3.80.10.10">
    <property type="entry name" value="Ribonuclease Inhibitor"/>
    <property type="match status" value="2"/>
</dbReference>
<dbReference type="EMBL" id="PNBA02000819">
    <property type="protein sequence ID" value="KAG6382949.1"/>
    <property type="molecule type" value="Genomic_DNA"/>
</dbReference>
<keyword evidence="3 8" id="KW-0812">Transmembrane</keyword>
<dbReference type="InterPro" id="IPR001611">
    <property type="entry name" value="Leu-rich_rpt"/>
</dbReference>
<dbReference type="GO" id="GO:0005643">
    <property type="term" value="C:nuclear pore"/>
    <property type="evidence" value="ECO:0007669"/>
    <property type="project" value="InterPro"/>
</dbReference>
<keyword evidence="2" id="KW-0433">Leucine-rich repeat</keyword>
<dbReference type="InterPro" id="IPR001245">
    <property type="entry name" value="Ser-Thr/Tyr_kinase_cat_dom"/>
</dbReference>
<reference evidence="10" key="2">
    <citation type="submission" date="2020-08" db="EMBL/GenBank/DDBJ databases">
        <title>Plant Genome Project.</title>
        <authorList>
            <person name="Zhang R.-G."/>
        </authorList>
    </citation>
    <scope>NUCLEOTIDE SEQUENCE</scope>
    <source>
        <strain evidence="10">Huo1</strain>
        <tissue evidence="10">Leaf</tissue>
    </source>
</reference>